<evidence type="ECO:0000256" key="3">
    <source>
        <dbReference type="ARBA" id="ARBA00014754"/>
    </source>
</evidence>
<dbReference type="AlphaFoldDB" id="A0A4R6ZTJ1"/>
<evidence type="ECO:0000256" key="6">
    <source>
        <dbReference type="ARBA" id="ARBA00025643"/>
    </source>
</evidence>
<comment type="subcellular location">
    <subcellularLocation>
        <location evidence="1 7">Periplasm</location>
    </subcellularLocation>
</comment>
<sequence length="244" mass="26573">MGGESVAADSRYARQARRCGWQVVKACFSGLWLLLAPFSAVGDATLEAEIADFLKQEARELGYQAEVSVSARGLDAASCAVRELFLPPSADMRRGRIVVGVRCLEQGETHYLRADVALPVDYLVVAEPIATGERVTLDQLRWERGDLASLPNGVLRDPAELESMRARRSLRPGTQLRSAFLEKEPLVERRQAVTISATGTAFRIEREGVALDAGGLGDWLRVRMGGGEVIEARVVGASRLEVLP</sequence>
<proteinExistence type="inferred from homology"/>
<dbReference type="InterPro" id="IPR041231">
    <property type="entry name" value="FlgA_N"/>
</dbReference>
<keyword evidence="7" id="KW-1005">Bacterial flagellum biogenesis</keyword>
<evidence type="ECO:0000256" key="4">
    <source>
        <dbReference type="ARBA" id="ARBA00022729"/>
    </source>
</evidence>
<dbReference type="Gene3D" id="2.30.30.760">
    <property type="match status" value="1"/>
</dbReference>
<dbReference type="EMBL" id="SNZJ01000004">
    <property type="protein sequence ID" value="TDR56091.1"/>
    <property type="molecule type" value="Genomic_DNA"/>
</dbReference>
<name>A0A4R6ZTJ1_9GAMM</name>
<feature type="domain" description="SAF" evidence="8">
    <location>
        <begin position="120"/>
        <end position="182"/>
    </location>
</feature>
<keyword evidence="9" id="KW-0282">Flagellum</keyword>
<keyword evidence="9" id="KW-0966">Cell projection</keyword>
<comment type="function">
    <text evidence="6 7">Involved in the assembly process of the P-ring formation. It may associate with FlgF on the rod constituting a structure essential for the P-ring assembly or may act as a modulator protein for the P-ring assembly.</text>
</comment>
<dbReference type="Pfam" id="PF17656">
    <property type="entry name" value="ChapFlgA_N"/>
    <property type="match status" value="1"/>
</dbReference>
<evidence type="ECO:0000256" key="7">
    <source>
        <dbReference type="RuleBase" id="RU362063"/>
    </source>
</evidence>
<accession>A0A4R6ZTJ1</accession>
<evidence type="ECO:0000256" key="1">
    <source>
        <dbReference type="ARBA" id="ARBA00004418"/>
    </source>
</evidence>
<dbReference type="RefSeq" id="WP_133635050.1">
    <property type="nucleotide sequence ID" value="NZ_SNZJ01000004.1"/>
</dbReference>
<gene>
    <name evidence="9" type="ORF">DFP85_1046</name>
</gene>
<keyword evidence="5 7" id="KW-0574">Periplasm</keyword>
<comment type="similarity">
    <text evidence="2 7">Belongs to the FlgA family.</text>
</comment>
<dbReference type="CDD" id="cd11614">
    <property type="entry name" value="SAF_CpaB_FlgA_like"/>
    <property type="match status" value="1"/>
</dbReference>
<evidence type="ECO:0000313" key="9">
    <source>
        <dbReference type="EMBL" id="TDR56091.1"/>
    </source>
</evidence>
<dbReference type="SMART" id="SM00858">
    <property type="entry name" value="SAF"/>
    <property type="match status" value="1"/>
</dbReference>
<comment type="caution">
    <text evidence="9">The sequence shown here is derived from an EMBL/GenBank/DDBJ whole genome shotgun (WGS) entry which is preliminary data.</text>
</comment>
<dbReference type="Proteomes" id="UP000295212">
    <property type="component" value="Unassembled WGS sequence"/>
</dbReference>
<evidence type="ECO:0000256" key="2">
    <source>
        <dbReference type="ARBA" id="ARBA00010474"/>
    </source>
</evidence>
<dbReference type="GO" id="GO:0044780">
    <property type="term" value="P:bacterial-type flagellum assembly"/>
    <property type="evidence" value="ECO:0007669"/>
    <property type="project" value="InterPro"/>
</dbReference>
<reference evidence="9 10" key="1">
    <citation type="submission" date="2019-03" db="EMBL/GenBank/DDBJ databases">
        <title>Genomic Encyclopedia of Type Strains, Phase III (KMG-III): the genomes of soil and plant-associated and newly described type strains.</title>
        <authorList>
            <person name="Whitman W."/>
        </authorList>
    </citation>
    <scope>NUCLEOTIDE SEQUENCE [LARGE SCALE GENOMIC DNA]</scope>
    <source>
        <strain evidence="9 10">CECT 5797</strain>
    </source>
</reference>
<dbReference type="PANTHER" id="PTHR36307">
    <property type="entry name" value="FLAGELLA BASAL BODY P-RING FORMATION PROTEIN FLGA"/>
    <property type="match status" value="1"/>
</dbReference>
<protein>
    <recommendedName>
        <fullName evidence="3 7">Flagella basal body P-ring formation protein FlgA</fullName>
    </recommendedName>
</protein>
<dbReference type="PANTHER" id="PTHR36307:SF1">
    <property type="entry name" value="FLAGELLA BASAL BODY P-RING FORMATION PROTEIN FLGA"/>
    <property type="match status" value="1"/>
</dbReference>
<dbReference type="Pfam" id="PF13144">
    <property type="entry name" value="ChapFlgA"/>
    <property type="match status" value="1"/>
</dbReference>
<dbReference type="InterPro" id="IPR013974">
    <property type="entry name" value="SAF"/>
</dbReference>
<dbReference type="InterPro" id="IPR039246">
    <property type="entry name" value="Flagellar_FlgA"/>
</dbReference>
<dbReference type="OrthoDB" id="6236246at2"/>
<keyword evidence="9" id="KW-0969">Cilium</keyword>
<evidence type="ECO:0000256" key="5">
    <source>
        <dbReference type="ARBA" id="ARBA00022764"/>
    </source>
</evidence>
<dbReference type="NCBIfam" id="TIGR03170">
    <property type="entry name" value="flgA_cterm"/>
    <property type="match status" value="1"/>
</dbReference>
<evidence type="ECO:0000259" key="8">
    <source>
        <dbReference type="SMART" id="SM00858"/>
    </source>
</evidence>
<organism evidence="9 10">
    <name type="scientific">Halomonas ventosae</name>
    <dbReference type="NCBI Taxonomy" id="229007"/>
    <lineage>
        <taxon>Bacteria</taxon>
        <taxon>Pseudomonadati</taxon>
        <taxon>Pseudomonadota</taxon>
        <taxon>Gammaproteobacteria</taxon>
        <taxon>Oceanospirillales</taxon>
        <taxon>Halomonadaceae</taxon>
        <taxon>Halomonas</taxon>
    </lineage>
</organism>
<dbReference type="InterPro" id="IPR017585">
    <property type="entry name" value="SAF_FlgA"/>
</dbReference>
<keyword evidence="4" id="KW-0732">Signal</keyword>
<dbReference type="Gene3D" id="3.90.1210.10">
    <property type="entry name" value="Antifreeze-like/N-acetylneuraminic acid synthase C-terminal domain"/>
    <property type="match status" value="1"/>
</dbReference>
<dbReference type="GO" id="GO:0042597">
    <property type="term" value="C:periplasmic space"/>
    <property type="evidence" value="ECO:0007669"/>
    <property type="project" value="UniProtKB-SubCell"/>
</dbReference>
<evidence type="ECO:0000313" key="10">
    <source>
        <dbReference type="Proteomes" id="UP000295212"/>
    </source>
</evidence>